<keyword evidence="9" id="KW-1185">Reference proteome</keyword>
<dbReference type="GO" id="GO:0015174">
    <property type="term" value="F:basic amino acid transmembrane transporter activity"/>
    <property type="evidence" value="ECO:0007669"/>
    <property type="project" value="TreeGrafter"/>
</dbReference>
<feature type="transmembrane region" description="Helical" evidence="7">
    <location>
        <begin position="42"/>
        <end position="62"/>
    </location>
</feature>
<keyword evidence="5 7" id="KW-0472">Membrane</keyword>
<evidence type="ECO:0000313" key="8">
    <source>
        <dbReference type="EMBL" id="RXW25780.1"/>
    </source>
</evidence>
<proteinExistence type="predicted"/>
<evidence type="ECO:0000256" key="4">
    <source>
        <dbReference type="ARBA" id="ARBA00022989"/>
    </source>
</evidence>
<keyword evidence="4 7" id="KW-1133">Transmembrane helix</keyword>
<evidence type="ECO:0000256" key="3">
    <source>
        <dbReference type="ARBA" id="ARBA00022692"/>
    </source>
</evidence>
<feature type="transmembrane region" description="Helical" evidence="7">
    <location>
        <begin position="152"/>
        <end position="177"/>
    </location>
</feature>
<protein>
    <recommendedName>
        <fullName evidence="10">Major facilitator superfamily (MFS) profile domain-containing protein</fullName>
    </recommendedName>
</protein>
<dbReference type="Gene3D" id="1.20.1250.20">
    <property type="entry name" value="MFS general substrate transporter like domains"/>
    <property type="match status" value="1"/>
</dbReference>
<dbReference type="InterPro" id="IPR011701">
    <property type="entry name" value="MFS"/>
</dbReference>
<dbReference type="GO" id="GO:0000329">
    <property type="term" value="C:fungal-type vacuole membrane"/>
    <property type="evidence" value="ECO:0007669"/>
    <property type="project" value="TreeGrafter"/>
</dbReference>
<evidence type="ECO:0000313" key="9">
    <source>
        <dbReference type="Proteomes" id="UP000290288"/>
    </source>
</evidence>
<evidence type="ECO:0000256" key="2">
    <source>
        <dbReference type="ARBA" id="ARBA00022448"/>
    </source>
</evidence>
<comment type="subcellular location">
    <subcellularLocation>
        <location evidence="1">Endomembrane system</location>
        <topology evidence="1">Multi-pass membrane protein</topology>
    </subcellularLocation>
</comment>
<dbReference type="PANTHER" id="PTHR23501">
    <property type="entry name" value="MAJOR FACILITATOR SUPERFAMILY"/>
    <property type="match status" value="1"/>
</dbReference>
<accession>A0A4Q2DYG0</accession>
<feature type="region of interest" description="Disordered" evidence="6">
    <location>
        <begin position="389"/>
        <end position="418"/>
    </location>
</feature>
<evidence type="ECO:0000256" key="1">
    <source>
        <dbReference type="ARBA" id="ARBA00004127"/>
    </source>
</evidence>
<dbReference type="STRING" id="2316362.A0A4Q2DYG0"/>
<gene>
    <name evidence="8" type="ORF">EST38_g106</name>
</gene>
<dbReference type="GO" id="GO:0005886">
    <property type="term" value="C:plasma membrane"/>
    <property type="evidence" value="ECO:0007669"/>
    <property type="project" value="TreeGrafter"/>
</dbReference>
<organism evidence="8 9">
    <name type="scientific">Candolleomyces aberdarensis</name>
    <dbReference type="NCBI Taxonomy" id="2316362"/>
    <lineage>
        <taxon>Eukaryota</taxon>
        <taxon>Fungi</taxon>
        <taxon>Dikarya</taxon>
        <taxon>Basidiomycota</taxon>
        <taxon>Agaricomycotina</taxon>
        <taxon>Agaricomycetes</taxon>
        <taxon>Agaricomycetidae</taxon>
        <taxon>Agaricales</taxon>
        <taxon>Agaricineae</taxon>
        <taxon>Psathyrellaceae</taxon>
        <taxon>Candolleomyces</taxon>
    </lineage>
</organism>
<dbReference type="OrthoDB" id="3437016at2759"/>
<evidence type="ECO:0000256" key="7">
    <source>
        <dbReference type="SAM" id="Phobius"/>
    </source>
</evidence>
<evidence type="ECO:0000256" key="5">
    <source>
        <dbReference type="ARBA" id="ARBA00023136"/>
    </source>
</evidence>
<keyword evidence="3 7" id="KW-0812">Transmembrane</keyword>
<evidence type="ECO:0000256" key="6">
    <source>
        <dbReference type="SAM" id="MobiDB-lite"/>
    </source>
</evidence>
<dbReference type="PANTHER" id="PTHR23501:SF191">
    <property type="entry name" value="VACUOLAR BASIC AMINO ACID TRANSPORTER 4"/>
    <property type="match status" value="1"/>
</dbReference>
<dbReference type="GO" id="GO:0012505">
    <property type="term" value="C:endomembrane system"/>
    <property type="evidence" value="ECO:0007669"/>
    <property type="project" value="UniProtKB-SubCell"/>
</dbReference>
<keyword evidence="2" id="KW-0813">Transport</keyword>
<dbReference type="SUPFAM" id="SSF103473">
    <property type="entry name" value="MFS general substrate transporter"/>
    <property type="match status" value="1"/>
</dbReference>
<dbReference type="Pfam" id="PF07690">
    <property type="entry name" value="MFS_1"/>
    <property type="match status" value="1"/>
</dbReference>
<reference evidence="8 9" key="1">
    <citation type="submission" date="2019-01" db="EMBL/GenBank/DDBJ databases">
        <title>Draft genome sequence of Psathyrella aberdarensis IHI B618.</title>
        <authorList>
            <person name="Buettner E."/>
            <person name="Kellner H."/>
        </authorList>
    </citation>
    <scope>NUCLEOTIDE SEQUENCE [LARGE SCALE GENOMIC DNA]</scope>
    <source>
        <strain evidence="8 9">IHI B618</strain>
    </source>
</reference>
<feature type="transmembrane region" description="Helical" evidence="7">
    <location>
        <begin position="284"/>
        <end position="307"/>
    </location>
</feature>
<dbReference type="InterPro" id="IPR036259">
    <property type="entry name" value="MFS_trans_sf"/>
</dbReference>
<dbReference type="EMBL" id="SDEE01000001">
    <property type="protein sequence ID" value="RXW25780.1"/>
    <property type="molecule type" value="Genomic_DNA"/>
</dbReference>
<dbReference type="Proteomes" id="UP000290288">
    <property type="component" value="Unassembled WGS sequence"/>
</dbReference>
<feature type="transmembrane region" description="Helical" evidence="7">
    <location>
        <begin position="82"/>
        <end position="101"/>
    </location>
</feature>
<feature type="transmembrane region" description="Helical" evidence="7">
    <location>
        <begin position="223"/>
        <end position="243"/>
    </location>
</feature>
<dbReference type="AlphaFoldDB" id="A0A4Q2DYG0"/>
<evidence type="ECO:0008006" key="10">
    <source>
        <dbReference type="Google" id="ProtNLM"/>
    </source>
</evidence>
<feature type="transmembrane region" description="Helical" evidence="7">
    <location>
        <begin position="362"/>
        <end position="385"/>
    </location>
</feature>
<name>A0A4Q2DYG0_9AGAR</name>
<feature type="transmembrane region" description="Helical" evidence="7">
    <location>
        <begin position="113"/>
        <end position="131"/>
    </location>
</feature>
<feature type="compositionally biased region" description="Polar residues" evidence="6">
    <location>
        <begin position="406"/>
        <end position="418"/>
    </location>
</feature>
<feature type="transmembrane region" description="Helical" evidence="7">
    <location>
        <begin position="12"/>
        <end position="30"/>
    </location>
</feature>
<comment type="caution">
    <text evidence="8">The sequence shown here is derived from an EMBL/GenBank/DDBJ whole genome shotgun (WGS) entry which is preliminary data.</text>
</comment>
<sequence>MLYRQQRGLYQGVANILYGLGAALGGPIGGWVSDRFGWRVAFYMQTPFFLFSMVVVATKVNIRLSDEVQSQTLAEKVRRIDFLGSLTLVGSVGCLLLGFSLKTTEELPWTSSSVLGLLSACAVFTAAFILVEKYWAPYPVMPLRLISQRTPLAVSLANLFASMSAFSMVCPLLAAVFNDGFDLHPTALQRTLGKLNSDDGLPPEADNVFKVFLSRQDGKHRQIWPVYAATFAIPTGSMFAGWLMRRTGKLYRLTLISSFFAIFASVLASTWSRDTPTYRLWADLIPQGFGMASFITSTLIAMIATVYKPDMAVATGKRLVKFSAIRGPDAEQLIYSIRHTTLIIPSLDPPIREAAIASYADALRVVFICQAVISILAFITCIPIQESNMPPPPSPVPQSSSSSQSNTSLTDTADSSNA</sequence>
<feature type="transmembrane region" description="Helical" evidence="7">
    <location>
        <begin position="250"/>
        <end position="272"/>
    </location>
</feature>